<dbReference type="PANTHER" id="PTHR22799:SF3">
    <property type="entry name" value="TETRANECTIN"/>
    <property type="match status" value="1"/>
</dbReference>
<dbReference type="PROSITE" id="PS00615">
    <property type="entry name" value="C_TYPE_LECTIN_1"/>
    <property type="match status" value="1"/>
</dbReference>
<evidence type="ECO:0000313" key="6">
    <source>
        <dbReference type="Proteomes" id="UP001501920"/>
    </source>
</evidence>
<dbReference type="InterPro" id="IPR016186">
    <property type="entry name" value="C-type_lectin-like/link_sf"/>
</dbReference>
<dbReference type="GO" id="GO:0005615">
    <property type="term" value="C:extracellular space"/>
    <property type="evidence" value="ECO:0007669"/>
    <property type="project" value="TreeGrafter"/>
</dbReference>
<dbReference type="InterPro" id="IPR018378">
    <property type="entry name" value="C-type_lectin_CS"/>
</dbReference>
<organism evidence="5 6">
    <name type="scientific">Pygocentrus nattereri</name>
    <name type="common">Red-bellied piranha</name>
    <dbReference type="NCBI Taxonomy" id="42514"/>
    <lineage>
        <taxon>Eukaryota</taxon>
        <taxon>Metazoa</taxon>
        <taxon>Chordata</taxon>
        <taxon>Craniata</taxon>
        <taxon>Vertebrata</taxon>
        <taxon>Euteleostomi</taxon>
        <taxon>Actinopterygii</taxon>
        <taxon>Neopterygii</taxon>
        <taxon>Teleostei</taxon>
        <taxon>Ostariophysi</taxon>
        <taxon>Characiformes</taxon>
        <taxon>Characoidei</taxon>
        <taxon>Pygocentrus</taxon>
    </lineage>
</organism>
<evidence type="ECO:0000256" key="3">
    <source>
        <dbReference type="SAM" id="SignalP"/>
    </source>
</evidence>
<evidence type="ECO:0000259" key="4">
    <source>
        <dbReference type="PROSITE" id="PS50041"/>
    </source>
</evidence>
<dbReference type="GO" id="GO:0030246">
    <property type="term" value="F:carbohydrate binding"/>
    <property type="evidence" value="ECO:0007669"/>
    <property type="project" value="UniProtKB-KW"/>
</dbReference>
<proteinExistence type="predicted"/>
<dbReference type="PANTHER" id="PTHR22799">
    <property type="entry name" value="TETRANECTIN-RELATED"/>
    <property type="match status" value="1"/>
</dbReference>
<dbReference type="PROSITE" id="PS50041">
    <property type="entry name" value="C_TYPE_LECTIN_2"/>
    <property type="match status" value="1"/>
</dbReference>
<keyword evidence="3" id="KW-0732">Signal</keyword>
<dbReference type="RefSeq" id="XP_017574460.1">
    <property type="nucleotide sequence ID" value="XM_017718971.2"/>
</dbReference>
<feature type="signal peptide" evidence="3">
    <location>
        <begin position="1"/>
        <end position="20"/>
    </location>
</feature>
<feature type="chain" id="PRO_5043467764" description="C-type lectin domain-containing protein" evidence="3">
    <location>
        <begin position="21"/>
        <end position="199"/>
    </location>
</feature>
<evidence type="ECO:0000256" key="1">
    <source>
        <dbReference type="ARBA" id="ARBA00022734"/>
    </source>
</evidence>
<evidence type="ECO:0000256" key="2">
    <source>
        <dbReference type="ARBA" id="ARBA00023157"/>
    </source>
</evidence>
<protein>
    <recommendedName>
        <fullName evidence="4">C-type lectin domain-containing protein</fullName>
    </recommendedName>
</protein>
<dbReference type="Ensembl" id="ENSPNAT00000066059.1">
    <property type="protein sequence ID" value="ENSPNAP00000040854.1"/>
    <property type="gene ID" value="ENSPNAG00000037910.1"/>
</dbReference>
<evidence type="ECO:0000313" key="5">
    <source>
        <dbReference type="Ensembl" id="ENSPNAP00000040854.1"/>
    </source>
</evidence>
<dbReference type="SUPFAM" id="SSF57944">
    <property type="entry name" value="Triple coiled coil domain of C-type lectins"/>
    <property type="match status" value="1"/>
</dbReference>
<reference evidence="5" key="2">
    <citation type="submission" date="2025-08" db="UniProtKB">
        <authorList>
            <consortium name="Ensembl"/>
        </authorList>
    </citation>
    <scope>IDENTIFICATION</scope>
</reference>
<dbReference type="GeneTree" id="ENSGT00950000183186"/>
<keyword evidence="2" id="KW-1015">Disulfide bond</keyword>
<dbReference type="SMART" id="SM00034">
    <property type="entry name" value="CLECT"/>
    <property type="match status" value="1"/>
</dbReference>
<dbReference type="GO" id="GO:0030282">
    <property type="term" value="P:bone mineralization"/>
    <property type="evidence" value="ECO:0007669"/>
    <property type="project" value="TreeGrafter"/>
</dbReference>
<keyword evidence="1" id="KW-0430">Lectin</keyword>
<reference evidence="5" key="3">
    <citation type="submission" date="2025-09" db="UniProtKB">
        <authorList>
            <consortium name="Ensembl"/>
        </authorList>
    </citation>
    <scope>IDENTIFICATION</scope>
</reference>
<feature type="domain" description="C-type lectin" evidence="4">
    <location>
        <begin position="73"/>
        <end position="195"/>
    </location>
</feature>
<reference evidence="5 6" key="1">
    <citation type="submission" date="2020-10" db="EMBL/GenBank/DDBJ databases">
        <title>Pygocentrus nattereri (red-bellied piranha) genome, fPygNat1, primary haplotype.</title>
        <authorList>
            <person name="Myers G."/>
            <person name="Meyer A."/>
            <person name="Karagic N."/>
            <person name="Pippel M."/>
            <person name="Winkler S."/>
            <person name="Tracey A."/>
            <person name="Wood J."/>
            <person name="Formenti G."/>
            <person name="Howe K."/>
            <person name="Fedrigo O."/>
            <person name="Jarvis E.D."/>
        </authorList>
    </citation>
    <scope>NUCLEOTIDE SEQUENCE [LARGE SCALE GENOMIC DNA]</scope>
</reference>
<dbReference type="AlphaFoldDB" id="A0AAR2IS37"/>
<accession>A0AAR2IS37</accession>
<sequence>MELRVACLLIGMLLIQGSDQQSTPRKKPQLKKDVQSNTAIEELQKQINDIVADMNLLKERQALQTVCLKGKKIHGKCFLAESQQKSYHTASEDCIAKGGTLSAPLSSLENEQLVQYVRESLGTDARVWLGVNDMLSEGVWVDLTGSAVRFKNWETSTRPAQPDGGSTENCAVLSALSGGKWSDESCRAERASVCEFKIV</sequence>
<dbReference type="InterPro" id="IPR001304">
    <property type="entry name" value="C-type_lectin-like"/>
</dbReference>
<name>A0AAR2IS37_PYGNA</name>
<dbReference type="CTD" id="100537161"/>
<dbReference type="InterPro" id="IPR016187">
    <property type="entry name" value="CTDL_fold"/>
</dbReference>
<dbReference type="Proteomes" id="UP001501920">
    <property type="component" value="Chromosome 27"/>
</dbReference>
<dbReference type="SUPFAM" id="SSF56436">
    <property type="entry name" value="C-type lectin-like"/>
    <property type="match status" value="1"/>
</dbReference>
<dbReference type="GeneID" id="108440204"/>
<keyword evidence="6" id="KW-1185">Reference proteome</keyword>
<dbReference type="Pfam" id="PF00059">
    <property type="entry name" value="Lectin_C"/>
    <property type="match status" value="1"/>
</dbReference>
<dbReference type="FunFam" id="3.10.100.10:FF:000010">
    <property type="entry name" value="C-type lectin domain family 3 member A"/>
    <property type="match status" value="1"/>
</dbReference>
<dbReference type="InterPro" id="IPR051663">
    <property type="entry name" value="CLec_Tetranectin-domain"/>
</dbReference>
<dbReference type="Gene3D" id="3.10.100.10">
    <property type="entry name" value="Mannose-Binding Protein A, subunit A"/>
    <property type="match status" value="1"/>
</dbReference>